<feature type="signal peptide" evidence="1">
    <location>
        <begin position="1"/>
        <end position="25"/>
    </location>
</feature>
<keyword evidence="1" id="KW-0732">Signal</keyword>
<evidence type="ECO:0000256" key="1">
    <source>
        <dbReference type="SAM" id="SignalP"/>
    </source>
</evidence>
<organism evidence="2 3">
    <name type="scientific">Apatococcus lobatus</name>
    <dbReference type="NCBI Taxonomy" id="904363"/>
    <lineage>
        <taxon>Eukaryota</taxon>
        <taxon>Viridiplantae</taxon>
        <taxon>Chlorophyta</taxon>
        <taxon>core chlorophytes</taxon>
        <taxon>Trebouxiophyceae</taxon>
        <taxon>Chlorellales</taxon>
        <taxon>Chlorellaceae</taxon>
        <taxon>Apatococcus</taxon>
    </lineage>
</organism>
<protein>
    <submittedName>
        <fullName evidence="2">Uncharacterized protein</fullName>
    </submittedName>
</protein>
<keyword evidence="3" id="KW-1185">Reference proteome</keyword>
<feature type="chain" id="PRO_5043901108" evidence="1">
    <location>
        <begin position="26"/>
        <end position="103"/>
    </location>
</feature>
<gene>
    <name evidence="2" type="ORF">WJX74_009282</name>
</gene>
<comment type="caution">
    <text evidence="2">The sequence shown here is derived from an EMBL/GenBank/DDBJ whole genome shotgun (WGS) entry which is preliminary data.</text>
</comment>
<name>A0AAW1S445_9CHLO</name>
<sequence>MAYFSRCLLCIVLGLFSSPTGDVRAESTQQSLVFDTKADLGLIKGHFSTDHEQVADSHVVTFWPALSKEAVVLARQLRKKSARFFIFGRCGLDIIQAAQHHAD</sequence>
<reference evidence="2 3" key="1">
    <citation type="journal article" date="2024" name="Nat. Commun.">
        <title>Phylogenomics reveals the evolutionary origins of lichenization in chlorophyte algae.</title>
        <authorList>
            <person name="Puginier C."/>
            <person name="Libourel C."/>
            <person name="Otte J."/>
            <person name="Skaloud P."/>
            <person name="Haon M."/>
            <person name="Grisel S."/>
            <person name="Petersen M."/>
            <person name="Berrin J.G."/>
            <person name="Delaux P.M."/>
            <person name="Dal Grande F."/>
            <person name="Keller J."/>
        </authorList>
    </citation>
    <scope>NUCLEOTIDE SEQUENCE [LARGE SCALE GENOMIC DNA]</scope>
    <source>
        <strain evidence="2 3">SAG 2145</strain>
    </source>
</reference>
<dbReference type="AlphaFoldDB" id="A0AAW1S445"/>
<dbReference type="EMBL" id="JALJOS010000004">
    <property type="protein sequence ID" value="KAK9840403.1"/>
    <property type="molecule type" value="Genomic_DNA"/>
</dbReference>
<evidence type="ECO:0000313" key="2">
    <source>
        <dbReference type="EMBL" id="KAK9840403.1"/>
    </source>
</evidence>
<proteinExistence type="predicted"/>
<evidence type="ECO:0000313" key="3">
    <source>
        <dbReference type="Proteomes" id="UP001438707"/>
    </source>
</evidence>
<accession>A0AAW1S445</accession>
<dbReference type="Proteomes" id="UP001438707">
    <property type="component" value="Unassembled WGS sequence"/>
</dbReference>